<gene>
    <name evidence="1" type="ORF">F2Q69_00009848</name>
</gene>
<sequence>MLISASFCLSPSPPKSKSRLVPLRLLSCDCDETLASVRCGFLRRPPPSKSRIHQSLRRRPLSLLFLGSQLSRIENRFVSSSFSDEILVSIFVPFEMKGRKRKNPSTTCVGVSSRTRARKAVSAGNEPARETTVVSLSVDSESDDMSDVSSKVVFALVSLSV</sequence>
<accession>A0A8S9P4F5</accession>
<protein>
    <submittedName>
        <fullName evidence="1">Uncharacterized protein</fullName>
    </submittedName>
</protein>
<evidence type="ECO:0000313" key="1">
    <source>
        <dbReference type="EMBL" id="KAF3508282.1"/>
    </source>
</evidence>
<dbReference type="Proteomes" id="UP000712600">
    <property type="component" value="Unassembled WGS sequence"/>
</dbReference>
<reference evidence="1" key="1">
    <citation type="submission" date="2019-12" db="EMBL/GenBank/DDBJ databases">
        <title>Genome sequencing and annotation of Brassica cretica.</title>
        <authorList>
            <person name="Studholme D.J."/>
            <person name="Sarris P."/>
        </authorList>
    </citation>
    <scope>NUCLEOTIDE SEQUENCE</scope>
    <source>
        <strain evidence="1">PFS-109/04</strain>
        <tissue evidence="1">Leaf</tissue>
    </source>
</reference>
<comment type="caution">
    <text evidence="1">The sequence shown here is derived from an EMBL/GenBank/DDBJ whole genome shotgun (WGS) entry which is preliminary data.</text>
</comment>
<organism evidence="1 2">
    <name type="scientific">Brassica cretica</name>
    <name type="common">Mustard</name>
    <dbReference type="NCBI Taxonomy" id="69181"/>
    <lineage>
        <taxon>Eukaryota</taxon>
        <taxon>Viridiplantae</taxon>
        <taxon>Streptophyta</taxon>
        <taxon>Embryophyta</taxon>
        <taxon>Tracheophyta</taxon>
        <taxon>Spermatophyta</taxon>
        <taxon>Magnoliopsida</taxon>
        <taxon>eudicotyledons</taxon>
        <taxon>Gunneridae</taxon>
        <taxon>Pentapetalae</taxon>
        <taxon>rosids</taxon>
        <taxon>malvids</taxon>
        <taxon>Brassicales</taxon>
        <taxon>Brassicaceae</taxon>
        <taxon>Brassiceae</taxon>
        <taxon>Brassica</taxon>
    </lineage>
</organism>
<dbReference type="EMBL" id="QGKX02001521">
    <property type="protein sequence ID" value="KAF3508282.1"/>
    <property type="molecule type" value="Genomic_DNA"/>
</dbReference>
<evidence type="ECO:0000313" key="2">
    <source>
        <dbReference type="Proteomes" id="UP000712600"/>
    </source>
</evidence>
<dbReference type="AlphaFoldDB" id="A0A8S9P4F5"/>
<proteinExistence type="predicted"/>
<name>A0A8S9P4F5_BRACR</name>